<gene>
    <name evidence="3" type="ORF">GGD55_000626</name>
</gene>
<evidence type="ECO:0000256" key="1">
    <source>
        <dbReference type="SAM" id="MobiDB-lite"/>
    </source>
</evidence>
<dbReference type="Pfam" id="PF04972">
    <property type="entry name" value="BON"/>
    <property type="match status" value="1"/>
</dbReference>
<protein>
    <recommendedName>
        <fullName evidence="2">BON domain-containing protein</fullName>
    </recommendedName>
</protein>
<feature type="domain" description="BON" evidence="2">
    <location>
        <begin position="81"/>
        <end position="153"/>
    </location>
</feature>
<feature type="region of interest" description="Disordered" evidence="1">
    <location>
        <begin position="1"/>
        <end position="77"/>
    </location>
</feature>
<dbReference type="Proteomes" id="UP000585507">
    <property type="component" value="Unassembled WGS sequence"/>
</dbReference>
<dbReference type="Gene3D" id="3.30.1340.30">
    <property type="match status" value="1"/>
</dbReference>
<feature type="compositionally biased region" description="Acidic residues" evidence="1">
    <location>
        <begin position="15"/>
        <end position="25"/>
    </location>
</feature>
<keyword evidence="4" id="KW-1185">Reference proteome</keyword>
<comment type="caution">
    <text evidence="3">The sequence shown here is derived from an EMBL/GenBank/DDBJ whole genome shotgun (WGS) entry which is preliminary data.</text>
</comment>
<reference evidence="3 4" key="1">
    <citation type="submission" date="2020-08" db="EMBL/GenBank/DDBJ databases">
        <title>Genomic Encyclopedia of Type Strains, Phase IV (KMG-V): Genome sequencing to study the core and pangenomes of soil and plant-associated prokaryotes.</title>
        <authorList>
            <person name="Whitman W."/>
        </authorList>
    </citation>
    <scope>NUCLEOTIDE SEQUENCE [LARGE SCALE GENOMIC DNA]</scope>
    <source>
        <strain evidence="3 4">SEMIA 4084</strain>
    </source>
</reference>
<proteinExistence type="predicted"/>
<dbReference type="InterPro" id="IPR007055">
    <property type="entry name" value="BON_dom"/>
</dbReference>
<accession>A0A7W8U6Y7</accession>
<name>A0A7W8U6Y7_9HYPH</name>
<dbReference type="EMBL" id="JACHBK010000001">
    <property type="protein sequence ID" value="MBB5533965.1"/>
    <property type="molecule type" value="Genomic_DNA"/>
</dbReference>
<organism evidence="3 4">
    <name type="scientific">Rhizobium giardinii</name>
    <dbReference type="NCBI Taxonomy" id="56731"/>
    <lineage>
        <taxon>Bacteria</taxon>
        <taxon>Pseudomonadati</taxon>
        <taxon>Pseudomonadota</taxon>
        <taxon>Alphaproteobacteria</taxon>
        <taxon>Hyphomicrobiales</taxon>
        <taxon>Rhizobiaceae</taxon>
        <taxon>Rhizobium/Agrobacterium group</taxon>
        <taxon>Rhizobium</taxon>
    </lineage>
</organism>
<evidence type="ECO:0000259" key="2">
    <source>
        <dbReference type="PROSITE" id="PS50914"/>
    </source>
</evidence>
<dbReference type="RefSeq" id="WP_018324270.1">
    <property type="nucleotide sequence ID" value="NZ_JACHBK010000001.1"/>
</dbReference>
<dbReference type="AlphaFoldDB" id="A0A7W8U6Y7"/>
<evidence type="ECO:0000313" key="4">
    <source>
        <dbReference type="Proteomes" id="UP000585507"/>
    </source>
</evidence>
<feature type="compositionally biased region" description="Polar residues" evidence="1">
    <location>
        <begin position="35"/>
        <end position="50"/>
    </location>
</feature>
<dbReference type="PROSITE" id="PS50914">
    <property type="entry name" value="BON"/>
    <property type="match status" value="1"/>
</dbReference>
<evidence type="ECO:0000313" key="3">
    <source>
        <dbReference type="EMBL" id="MBB5533965.1"/>
    </source>
</evidence>
<sequence>MKRKTTKTTGREEDYRDYEEHDLDEGWPYADAPLGSNTKIGNSSYGQAGTNFDEVGNPGFERSSDTVIESTDGPDLLNDDVEADVESDALEEAIGNALADSDIDTSGMDLKVTRGIAILTGEVDTAQDRRRIERFIFDTPGISNVRNELTLRCADSNIPSDWDD</sequence>